<evidence type="ECO:0000313" key="3">
    <source>
        <dbReference type="Proteomes" id="UP000515703"/>
    </source>
</evidence>
<dbReference type="Proteomes" id="UP000515703">
    <property type="component" value="Chromosome"/>
</dbReference>
<dbReference type="Pfam" id="PF00717">
    <property type="entry name" value="Peptidase_S24"/>
    <property type="match status" value="1"/>
</dbReference>
<name>A0A7I8DFT2_9FIRM</name>
<feature type="domain" description="Peptidase S24/S26A/S26B/S26C" evidence="1">
    <location>
        <begin position="12"/>
        <end position="84"/>
    </location>
</feature>
<accession>A0A7I8DFT2</accession>
<dbReference type="EMBL" id="AP023368">
    <property type="protein sequence ID" value="BCJ97383.1"/>
    <property type="molecule type" value="Genomic_DNA"/>
</dbReference>
<dbReference type="InterPro" id="IPR036286">
    <property type="entry name" value="LexA/Signal_pep-like_sf"/>
</dbReference>
<dbReference type="Gene3D" id="2.10.109.10">
    <property type="entry name" value="Umud Fragment, subunit A"/>
    <property type="match status" value="1"/>
</dbReference>
<dbReference type="SUPFAM" id="SSF51306">
    <property type="entry name" value="LexA/Signal peptidase"/>
    <property type="match status" value="1"/>
</dbReference>
<keyword evidence="3" id="KW-1185">Reference proteome</keyword>
<reference evidence="2 3" key="2">
    <citation type="submission" date="2020-08" db="EMBL/GenBank/DDBJ databases">
        <authorList>
            <person name="Ueki A."/>
            <person name="Tonouchi A."/>
        </authorList>
    </citation>
    <scope>NUCLEOTIDE SEQUENCE [LARGE SCALE GENOMIC DNA]</scope>
    <source>
        <strain evidence="2 3">CTTW</strain>
    </source>
</reference>
<reference evidence="2 3" key="1">
    <citation type="submission" date="2020-08" db="EMBL/GenBank/DDBJ databases">
        <title>Draft genome sequencing of an Anaerocolumna strain isolated from anoxic soil subjected to BSD treatment.</title>
        <authorList>
            <person name="Uek A."/>
            <person name="Tonouchi A."/>
        </authorList>
    </citation>
    <scope>NUCLEOTIDE SEQUENCE [LARGE SCALE GENOMIC DNA]</scope>
    <source>
        <strain evidence="2 3">CTTW</strain>
    </source>
</reference>
<dbReference type="InterPro" id="IPR015927">
    <property type="entry name" value="Peptidase_S24_S26A/B/C"/>
</dbReference>
<proteinExistence type="predicted"/>
<organism evidence="2 3">
    <name type="scientific">Anaerocolumna chitinilytica</name>
    <dbReference type="NCBI Taxonomy" id="1727145"/>
    <lineage>
        <taxon>Bacteria</taxon>
        <taxon>Bacillati</taxon>
        <taxon>Bacillota</taxon>
        <taxon>Clostridia</taxon>
        <taxon>Lachnospirales</taxon>
        <taxon>Lachnospiraceae</taxon>
        <taxon>Anaerocolumna</taxon>
    </lineage>
</organism>
<gene>
    <name evidence="2" type="ORF">bsdcttw_04240</name>
</gene>
<evidence type="ECO:0000313" key="2">
    <source>
        <dbReference type="EMBL" id="BCJ97383.1"/>
    </source>
</evidence>
<dbReference type="AlphaFoldDB" id="A0A7I8DFT2"/>
<dbReference type="KEGG" id="acht:bsdcttw_04240"/>
<protein>
    <recommendedName>
        <fullName evidence="1">Peptidase S24/S26A/S26B/S26C domain-containing protein</fullName>
    </recommendedName>
</protein>
<evidence type="ECO:0000259" key="1">
    <source>
        <dbReference type="Pfam" id="PF00717"/>
    </source>
</evidence>
<sequence>MPMSELKEVKSDSIMPVIKNLIKEGKGVRITVTGNSMYPFLRDKKDSVVLYRTSMESVKIGDIILVKRKEGDYVLHRVIRKGKQALYLLGDAQKSKEGPIYSSQILAKAEVIYRGDRELAVDGWFIRILSLLWTLVIPFRKIIMKGYHKVRNCRLAVLK</sequence>
<dbReference type="CDD" id="cd06462">
    <property type="entry name" value="Peptidase_S24_S26"/>
    <property type="match status" value="1"/>
</dbReference>